<dbReference type="EMBL" id="JAINUF010000017">
    <property type="protein sequence ID" value="KAJ8338865.1"/>
    <property type="molecule type" value="Genomic_DNA"/>
</dbReference>
<evidence type="ECO:0000256" key="1">
    <source>
        <dbReference type="SAM" id="MobiDB-lite"/>
    </source>
</evidence>
<feature type="region of interest" description="Disordered" evidence="1">
    <location>
        <begin position="1"/>
        <end position="82"/>
    </location>
</feature>
<sequence length="231" mass="26178">MKRRASGPGCAGGRSYPHRRLCRGREGSRGGRRHRCCFRPPSRCHRTPRRKRPTAPPADSLKERDGRPPELPPRSPRRKLSFHPHFLSFPRSSGRPPWCFRSKLEDRFLRVPATVFNSAAQERRCNPTLKSIAASRQLHYYKRIFINIINGGDYSRAVLRSQGGRSGVRPPAHEAPCGLGSQQTKQSRRQPGIHGAVPSPTHHKNQASQERFSEEKMQTASLKDLRLNGVE</sequence>
<dbReference type="AlphaFoldDB" id="A0A9Q1IFP0"/>
<feature type="region of interest" description="Disordered" evidence="1">
    <location>
        <begin position="162"/>
        <end position="231"/>
    </location>
</feature>
<keyword evidence="3" id="KW-1185">Reference proteome</keyword>
<protein>
    <submittedName>
        <fullName evidence="2">Uncharacterized protein</fullName>
    </submittedName>
</protein>
<gene>
    <name evidence="2" type="ORF">SKAU_G00356510</name>
</gene>
<organism evidence="2 3">
    <name type="scientific">Synaphobranchus kaupii</name>
    <name type="common">Kaup's arrowtooth eel</name>
    <dbReference type="NCBI Taxonomy" id="118154"/>
    <lineage>
        <taxon>Eukaryota</taxon>
        <taxon>Metazoa</taxon>
        <taxon>Chordata</taxon>
        <taxon>Craniata</taxon>
        <taxon>Vertebrata</taxon>
        <taxon>Euteleostomi</taxon>
        <taxon>Actinopterygii</taxon>
        <taxon>Neopterygii</taxon>
        <taxon>Teleostei</taxon>
        <taxon>Anguilliformes</taxon>
        <taxon>Synaphobranchidae</taxon>
        <taxon>Synaphobranchus</taxon>
    </lineage>
</organism>
<name>A0A9Q1IFP0_SYNKA</name>
<dbReference type="Proteomes" id="UP001152622">
    <property type="component" value="Chromosome 17"/>
</dbReference>
<proteinExistence type="predicted"/>
<evidence type="ECO:0000313" key="3">
    <source>
        <dbReference type="Proteomes" id="UP001152622"/>
    </source>
</evidence>
<comment type="caution">
    <text evidence="2">The sequence shown here is derived from an EMBL/GenBank/DDBJ whole genome shotgun (WGS) entry which is preliminary data.</text>
</comment>
<reference evidence="2" key="1">
    <citation type="journal article" date="2023" name="Science">
        <title>Genome structures resolve the early diversification of teleost fishes.</title>
        <authorList>
            <person name="Parey E."/>
            <person name="Louis A."/>
            <person name="Montfort J."/>
            <person name="Bouchez O."/>
            <person name="Roques C."/>
            <person name="Iampietro C."/>
            <person name="Lluch J."/>
            <person name="Castinel A."/>
            <person name="Donnadieu C."/>
            <person name="Desvignes T."/>
            <person name="Floi Bucao C."/>
            <person name="Jouanno E."/>
            <person name="Wen M."/>
            <person name="Mejri S."/>
            <person name="Dirks R."/>
            <person name="Jansen H."/>
            <person name="Henkel C."/>
            <person name="Chen W.J."/>
            <person name="Zahm M."/>
            <person name="Cabau C."/>
            <person name="Klopp C."/>
            <person name="Thompson A.W."/>
            <person name="Robinson-Rechavi M."/>
            <person name="Braasch I."/>
            <person name="Lecointre G."/>
            <person name="Bobe J."/>
            <person name="Postlethwait J.H."/>
            <person name="Berthelot C."/>
            <person name="Roest Crollius H."/>
            <person name="Guiguen Y."/>
        </authorList>
    </citation>
    <scope>NUCLEOTIDE SEQUENCE</scope>
    <source>
        <strain evidence="2">WJC10195</strain>
    </source>
</reference>
<evidence type="ECO:0000313" key="2">
    <source>
        <dbReference type="EMBL" id="KAJ8338865.1"/>
    </source>
</evidence>
<feature type="compositionally biased region" description="Basic residues" evidence="1">
    <location>
        <begin position="30"/>
        <end position="53"/>
    </location>
</feature>
<accession>A0A9Q1IFP0</accession>